<dbReference type="Proteomes" id="UP000254343">
    <property type="component" value="Unassembled WGS sequence"/>
</dbReference>
<dbReference type="AlphaFoldDB" id="A0A380W8P1"/>
<proteinExistence type="predicted"/>
<gene>
    <name evidence="1" type="ORF">NCTC12722_02214</name>
</gene>
<sequence>MAEIKAFKQSPLPAPTRSDLVSRAYGDIHRLMTAARQAKAEGLVEMQDVLAQCDATLARRDELKRELEALARPSTRAEIATILAALLENYPMNKHRASAATTRIMAERIGAAQPSVGALEVGINKIIDNPDIEFFPVTGVVLQAIAEASRSLGMTGEYLDKVLPRLREELQVAIKTQMANEAAYARRRQLPDGQ</sequence>
<dbReference type="RefSeq" id="WP_002715834.1">
    <property type="nucleotide sequence ID" value="NZ_UFSI01000001.1"/>
</dbReference>
<name>A0A380W8P1_AFIFE</name>
<organism evidence="1 2">
    <name type="scientific">Afipia felis</name>
    <name type="common">Cat scratch disease bacillus</name>
    <dbReference type="NCBI Taxonomy" id="1035"/>
    <lineage>
        <taxon>Bacteria</taxon>
        <taxon>Pseudomonadati</taxon>
        <taxon>Pseudomonadota</taxon>
        <taxon>Alphaproteobacteria</taxon>
        <taxon>Hyphomicrobiales</taxon>
        <taxon>Nitrobacteraceae</taxon>
        <taxon>Afipia</taxon>
    </lineage>
</organism>
<evidence type="ECO:0000313" key="1">
    <source>
        <dbReference type="EMBL" id="SUU85009.1"/>
    </source>
</evidence>
<protein>
    <submittedName>
        <fullName evidence="1">Uncharacterized protein</fullName>
    </submittedName>
</protein>
<reference evidence="1 2" key="1">
    <citation type="submission" date="2018-06" db="EMBL/GenBank/DDBJ databases">
        <authorList>
            <consortium name="Pathogen Informatics"/>
            <person name="Doyle S."/>
        </authorList>
    </citation>
    <scope>NUCLEOTIDE SEQUENCE [LARGE SCALE GENOMIC DNA]</scope>
    <source>
        <strain evidence="1 2">NCTC12722</strain>
    </source>
</reference>
<evidence type="ECO:0000313" key="2">
    <source>
        <dbReference type="Proteomes" id="UP000254343"/>
    </source>
</evidence>
<dbReference type="EMBL" id="UIGB01000001">
    <property type="protein sequence ID" value="SUU85009.1"/>
    <property type="molecule type" value="Genomic_DNA"/>
</dbReference>
<accession>A0A380W8P1</accession>